<evidence type="ECO:0000313" key="2">
    <source>
        <dbReference type="EMBL" id="CAD8607799.1"/>
    </source>
</evidence>
<reference evidence="2" key="1">
    <citation type="submission" date="2021-01" db="EMBL/GenBank/DDBJ databases">
        <authorList>
            <person name="Corre E."/>
            <person name="Pelletier E."/>
            <person name="Niang G."/>
            <person name="Scheremetjew M."/>
            <person name="Finn R."/>
            <person name="Kale V."/>
            <person name="Holt S."/>
            <person name="Cochrane G."/>
            <person name="Meng A."/>
            <person name="Brown T."/>
            <person name="Cohen L."/>
        </authorList>
    </citation>
    <scope>NUCLEOTIDE SEQUENCE</scope>
    <source>
        <strain evidence="2">PLY182g</strain>
    </source>
</reference>
<feature type="compositionally biased region" description="Gly residues" evidence="1">
    <location>
        <begin position="182"/>
        <end position="193"/>
    </location>
</feature>
<dbReference type="EMBL" id="HBEY01023503">
    <property type="protein sequence ID" value="CAD8607799.1"/>
    <property type="molecule type" value="Transcribed_RNA"/>
</dbReference>
<proteinExistence type="predicted"/>
<gene>
    <name evidence="2" type="ORF">CPEL01642_LOCUS11176</name>
</gene>
<organism evidence="2">
    <name type="scientific">Coccolithus braarudii</name>
    <dbReference type="NCBI Taxonomy" id="221442"/>
    <lineage>
        <taxon>Eukaryota</taxon>
        <taxon>Haptista</taxon>
        <taxon>Haptophyta</taxon>
        <taxon>Prymnesiophyceae</taxon>
        <taxon>Coccolithales</taxon>
        <taxon>Coccolithaceae</taxon>
        <taxon>Coccolithus</taxon>
    </lineage>
</organism>
<protein>
    <recommendedName>
        <fullName evidence="3">Stc1 domain-containing protein</fullName>
    </recommendedName>
</protein>
<feature type="region of interest" description="Disordered" evidence="1">
    <location>
        <begin position="159"/>
        <end position="193"/>
    </location>
</feature>
<dbReference type="AlphaFoldDB" id="A0A7S0Q163"/>
<evidence type="ECO:0008006" key="3">
    <source>
        <dbReference type="Google" id="ProtNLM"/>
    </source>
</evidence>
<name>A0A7S0Q163_9EUKA</name>
<evidence type="ECO:0000256" key="1">
    <source>
        <dbReference type="SAM" id="MobiDB-lite"/>
    </source>
</evidence>
<accession>A0A7S0Q163</accession>
<sequence length="193" mass="20491">MAQWAGNFECAGECGRKRLVGSEFSKSMLDRRRRDLNAPIRCKTCVEEAAAAEREQAAKRQTQRAANEASADTAADEQHTCSVCQLGLPASAFNRSQLSKGAGKQRCQKCVATNEQEASAAVEERQKAALAEAKVAMQRAEASGSVAQKLATSATHAALEAERVTGLKPVVLGRGRSRGRGSWRGGRSGGGRS</sequence>